<dbReference type="GO" id="GO:0030964">
    <property type="term" value="C:NADH dehydrogenase complex"/>
    <property type="evidence" value="ECO:0007669"/>
    <property type="project" value="TreeGrafter"/>
</dbReference>
<organism evidence="10">
    <name type="scientific">Vertigo pusilla</name>
    <dbReference type="NCBI Taxonomy" id="1282417"/>
    <lineage>
        <taxon>Eukaryota</taxon>
        <taxon>Metazoa</taxon>
        <taxon>Spiralia</taxon>
        <taxon>Lophotrochozoa</taxon>
        <taxon>Mollusca</taxon>
        <taxon>Gastropoda</taxon>
        <taxon>Heterobranchia</taxon>
        <taxon>Euthyneura</taxon>
        <taxon>Panpulmonata</taxon>
        <taxon>Eupulmonata</taxon>
        <taxon>Stylommatophora</taxon>
        <taxon>Orthurethra</taxon>
        <taxon>Vertiginidae</taxon>
        <taxon>Vertigo</taxon>
    </lineage>
</organism>
<comment type="catalytic activity">
    <reaction evidence="8 9">
        <text>a ubiquinone + NADH + 5 H(+)(in) = a ubiquinol + NAD(+) + 4 H(+)(out)</text>
        <dbReference type="Rhea" id="RHEA:29091"/>
        <dbReference type="Rhea" id="RHEA-COMP:9565"/>
        <dbReference type="Rhea" id="RHEA-COMP:9566"/>
        <dbReference type="ChEBI" id="CHEBI:15378"/>
        <dbReference type="ChEBI" id="CHEBI:16389"/>
        <dbReference type="ChEBI" id="CHEBI:17976"/>
        <dbReference type="ChEBI" id="CHEBI:57540"/>
        <dbReference type="ChEBI" id="CHEBI:57945"/>
        <dbReference type="EC" id="7.1.1.2"/>
    </reaction>
</comment>
<keyword evidence="5 9" id="KW-0812">Transmembrane</keyword>
<evidence type="ECO:0000256" key="1">
    <source>
        <dbReference type="ARBA" id="ARBA00004370"/>
    </source>
</evidence>
<gene>
    <name evidence="10" type="primary">ND3</name>
</gene>
<keyword evidence="9" id="KW-0679">Respiratory chain</keyword>
<keyword evidence="9" id="KW-0520">NAD</keyword>
<proteinExistence type="inferred from homology"/>
<keyword evidence="9" id="KW-0830">Ubiquinone</keyword>
<dbReference type="CTD" id="4537"/>
<comment type="function">
    <text evidence="9">Core subunit of the mitochondrial membrane respiratory chain NADH dehydrogenase (Complex I) which catalyzes electron transfer from NADH through the respiratory chain, using ubiquinone as an electron acceptor. Essential for the catalytic activity of complex I.</text>
</comment>
<keyword evidence="9" id="KW-1278">Translocase</keyword>
<keyword evidence="9 10" id="KW-0496">Mitochondrion</keyword>
<evidence type="ECO:0000256" key="2">
    <source>
        <dbReference type="ARBA" id="ARBA00008472"/>
    </source>
</evidence>
<dbReference type="Gene3D" id="1.20.58.1610">
    <property type="entry name" value="NADH:ubiquinone/plastoquinone oxidoreductase, chain 3"/>
    <property type="match status" value="1"/>
</dbReference>
<protein>
    <recommendedName>
        <fullName evidence="3 9">NADH-ubiquinone oxidoreductase chain 3</fullName>
        <ecNumber evidence="9">7.1.1.2</ecNumber>
    </recommendedName>
</protein>
<feature type="transmembrane region" description="Helical" evidence="9">
    <location>
        <begin position="6"/>
        <end position="24"/>
    </location>
</feature>
<keyword evidence="4 9" id="KW-0813">Transport</keyword>
<comment type="similarity">
    <text evidence="2 9">Belongs to the complex I subunit 3 family.</text>
</comment>
<sequence length="117" mass="13521">MLYYSIFPGVLSVALIMLFFITYWSPIFSEDSEKSSPFECGFDPMSNMRKPFSLRFFMLVILFLVFDVEVVLLFPLLMLMNAMSSTFLTLTLLIFLLALLLGLIYEWAMGALEWSVN</sequence>
<evidence type="ECO:0000256" key="7">
    <source>
        <dbReference type="ARBA" id="ARBA00023136"/>
    </source>
</evidence>
<dbReference type="PANTHER" id="PTHR11058:SF9">
    <property type="entry name" value="NADH-UBIQUINONE OXIDOREDUCTASE CHAIN 3"/>
    <property type="match status" value="1"/>
</dbReference>
<dbReference type="EMBL" id="KC185405">
    <property type="protein sequence ID" value="AGC52885.1"/>
    <property type="molecule type" value="Genomic_DNA"/>
</dbReference>
<comment type="subcellular location">
    <subcellularLocation>
        <location evidence="1">Membrane</location>
    </subcellularLocation>
    <subcellularLocation>
        <location evidence="9">Mitochondrion membrane</location>
        <topology evidence="9">Multi-pass membrane protein</topology>
    </subcellularLocation>
</comment>
<dbReference type="GO" id="GO:0008137">
    <property type="term" value="F:NADH dehydrogenase (ubiquinone) activity"/>
    <property type="evidence" value="ECO:0007669"/>
    <property type="project" value="UniProtKB-UniRule"/>
</dbReference>
<evidence type="ECO:0000256" key="3">
    <source>
        <dbReference type="ARBA" id="ARBA00021007"/>
    </source>
</evidence>
<evidence type="ECO:0000256" key="5">
    <source>
        <dbReference type="ARBA" id="ARBA00022692"/>
    </source>
</evidence>
<feature type="transmembrane region" description="Helical" evidence="9">
    <location>
        <begin position="56"/>
        <end position="80"/>
    </location>
</feature>
<evidence type="ECO:0000256" key="9">
    <source>
        <dbReference type="RuleBase" id="RU003640"/>
    </source>
</evidence>
<dbReference type="Pfam" id="PF00507">
    <property type="entry name" value="Oxidored_q4"/>
    <property type="match status" value="1"/>
</dbReference>
<dbReference type="GO" id="GO:0031966">
    <property type="term" value="C:mitochondrial membrane"/>
    <property type="evidence" value="ECO:0007669"/>
    <property type="project" value="UniProtKB-SubCell"/>
</dbReference>
<dbReference type="InterPro" id="IPR000440">
    <property type="entry name" value="NADH_UbQ/plastoQ_OxRdtase_su3"/>
</dbReference>
<keyword evidence="6 9" id="KW-1133">Transmembrane helix</keyword>
<dbReference type="PANTHER" id="PTHR11058">
    <property type="entry name" value="NADH-UBIQUINONE OXIDOREDUCTASE CHAIN 3"/>
    <property type="match status" value="1"/>
</dbReference>
<keyword evidence="7 9" id="KW-0472">Membrane</keyword>
<reference evidence="10" key="1">
    <citation type="submission" date="2012-11" db="EMBL/GenBank/DDBJ databases">
        <title>Mitochondrial Genome Evolution in Pupillid Land Snails.</title>
        <authorList>
            <person name="Marquardt J.D."/>
            <person name="Adema C.M."/>
            <person name="Nekola J.C."/>
            <person name="Bergthorsson U."/>
        </authorList>
    </citation>
    <scope>NUCLEOTIDE SEQUENCE</scope>
</reference>
<name>A0A0A6ZAD9_9EUPU</name>
<accession>A0A0A6ZAD9</accession>
<dbReference type="InterPro" id="IPR038430">
    <property type="entry name" value="NDAH_ubi_oxred_su3_sf"/>
</dbReference>
<evidence type="ECO:0000256" key="6">
    <source>
        <dbReference type="ARBA" id="ARBA00022989"/>
    </source>
</evidence>
<dbReference type="AlphaFoldDB" id="A0A0A6ZAD9"/>
<keyword evidence="9" id="KW-0249">Electron transport</keyword>
<dbReference type="RefSeq" id="YP_009113920.1">
    <property type="nucleotide sequence ID" value="NC_026045.1"/>
</dbReference>
<geneLocation type="mitochondrion" evidence="10"/>
<evidence type="ECO:0000256" key="8">
    <source>
        <dbReference type="ARBA" id="ARBA00049551"/>
    </source>
</evidence>
<evidence type="ECO:0000313" key="10">
    <source>
        <dbReference type="EMBL" id="AGC52885.1"/>
    </source>
</evidence>
<dbReference type="GeneID" id="22832507"/>
<dbReference type="EC" id="7.1.1.2" evidence="9"/>
<evidence type="ECO:0000256" key="4">
    <source>
        <dbReference type="ARBA" id="ARBA00022448"/>
    </source>
</evidence>
<feature type="transmembrane region" description="Helical" evidence="9">
    <location>
        <begin position="86"/>
        <end position="105"/>
    </location>
</feature>